<accession>A0A8A7KMW0</accession>
<keyword evidence="2" id="KW-1185">Reference proteome</keyword>
<dbReference type="EMBL" id="CP046640">
    <property type="protein sequence ID" value="QTL99404.1"/>
    <property type="molecule type" value="Genomic_DNA"/>
</dbReference>
<dbReference type="Proteomes" id="UP000665020">
    <property type="component" value="Chromosome"/>
</dbReference>
<dbReference type="KEGG" id="ifn:GM661_16285"/>
<gene>
    <name evidence="1" type="ORF">GM661_16285</name>
</gene>
<proteinExistence type="predicted"/>
<protein>
    <submittedName>
        <fullName evidence="1">Uncharacterized protein</fullName>
    </submittedName>
</protein>
<evidence type="ECO:0000313" key="2">
    <source>
        <dbReference type="Proteomes" id="UP000665020"/>
    </source>
</evidence>
<evidence type="ECO:0000313" key="1">
    <source>
        <dbReference type="EMBL" id="QTL99404.1"/>
    </source>
</evidence>
<sequence length="344" mass="39789">MANYKKILMILTFLIIIILRLVNNAMAIELDSKLITEFDYSHIDNDNLPDSYILDSESSVDTTLELSASGIYGLYQYDLRVKGETEEDSVYLDEFLINTMVGDSILEFGKGYWTWGKGFSEYYPTYPLDDEESYLGSEFSLMTFNSTFKVGGTFDSDYEDLYSAWIKYNSLLKTSDYTLILSYLKDNSDLDPDQRLDSEKKKKGINLGINYSKDFLNGLAVYGEYNKRYWDSLNEKSNLYLFGGEYITKNDKVIVLEYYREKSDYLVWVIGNHGDLFSDWNWQIKDVIDLNDHGDIRTFNLSYSGIENLTYSIEIEHFSGPKSSRIGSKPEDLTINFKVSIDLL</sequence>
<dbReference type="RefSeq" id="WP_230867752.1">
    <property type="nucleotide sequence ID" value="NZ_CP046640.1"/>
</dbReference>
<dbReference type="AlphaFoldDB" id="A0A8A7KMW0"/>
<organism evidence="1 2">
    <name type="scientific">Iocasia fonsfrigidae</name>
    <dbReference type="NCBI Taxonomy" id="2682810"/>
    <lineage>
        <taxon>Bacteria</taxon>
        <taxon>Bacillati</taxon>
        <taxon>Bacillota</taxon>
        <taxon>Clostridia</taxon>
        <taxon>Halanaerobiales</taxon>
        <taxon>Halanaerobiaceae</taxon>
        <taxon>Iocasia</taxon>
    </lineage>
</organism>
<reference evidence="1" key="1">
    <citation type="submission" date="2019-12" db="EMBL/GenBank/DDBJ databases">
        <authorList>
            <person name="zhang j."/>
            <person name="sun C.M."/>
        </authorList>
    </citation>
    <scope>NUCLEOTIDE SEQUENCE</scope>
    <source>
        <strain evidence="1">NS-1</strain>
    </source>
</reference>
<name>A0A8A7KMW0_9FIRM</name>